<dbReference type="Proteomes" id="UP000823612">
    <property type="component" value="Unassembled WGS sequence"/>
</dbReference>
<gene>
    <name evidence="2" type="ORF">IAB08_04900</name>
</gene>
<organism evidence="2 3">
    <name type="scientific">Candidatus Pullibacteroides excrementavium</name>
    <dbReference type="NCBI Taxonomy" id="2840905"/>
    <lineage>
        <taxon>Bacteria</taxon>
        <taxon>Pseudomonadati</taxon>
        <taxon>Bacteroidota</taxon>
        <taxon>Bacteroidia</taxon>
        <taxon>Bacteroidales</taxon>
        <taxon>Candidatus Pullibacteroides</taxon>
    </lineage>
</organism>
<comment type="caution">
    <text evidence="2">The sequence shown here is derived from an EMBL/GenBank/DDBJ whole genome shotgun (WGS) entry which is preliminary data.</text>
</comment>
<keyword evidence="1" id="KW-1133">Transmembrane helix</keyword>
<keyword evidence="1" id="KW-0472">Membrane</keyword>
<sequence length="110" mass="11921">MVWIDVLMYVVYVLAIIALVAAIGFSIIQFGGNIKNSKYTLFGLLGLVVIFVVSYILSSGTDISPELFEKTGSDYGSSKLIGAGMYTIYAVMALAVISIVVTEIIRPFKK</sequence>
<evidence type="ECO:0000313" key="3">
    <source>
        <dbReference type="Proteomes" id="UP000823612"/>
    </source>
</evidence>
<keyword evidence="1" id="KW-0812">Transmembrane</keyword>
<evidence type="ECO:0000256" key="1">
    <source>
        <dbReference type="SAM" id="Phobius"/>
    </source>
</evidence>
<proteinExistence type="predicted"/>
<dbReference type="EMBL" id="JADIMZ010000074">
    <property type="protein sequence ID" value="MBO8432612.1"/>
    <property type="molecule type" value="Genomic_DNA"/>
</dbReference>
<feature type="transmembrane region" description="Helical" evidence="1">
    <location>
        <begin position="80"/>
        <end position="105"/>
    </location>
</feature>
<name>A0A9D9DSY4_9BACT</name>
<feature type="transmembrane region" description="Helical" evidence="1">
    <location>
        <begin position="39"/>
        <end position="60"/>
    </location>
</feature>
<feature type="transmembrane region" description="Helical" evidence="1">
    <location>
        <begin position="6"/>
        <end position="27"/>
    </location>
</feature>
<evidence type="ECO:0000313" key="2">
    <source>
        <dbReference type="EMBL" id="MBO8432612.1"/>
    </source>
</evidence>
<accession>A0A9D9DSY4</accession>
<reference evidence="2" key="2">
    <citation type="journal article" date="2021" name="PeerJ">
        <title>Extensive microbial diversity within the chicken gut microbiome revealed by metagenomics and culture.</title>
        <authorList>
            <person name="Gilroy R."/>
            <person name="Ravi A."/>
            <person name="Getino M."/>
            <person name="Pursley I."/>
            <person name="Horton D.L."/>
            <person name="Alikhan N.F."/>
            <person name="Baker D."/>
            <person name="Gharbi K."/>
            <person name="Hall N."/>
            <person name="Watson M."/>
            <person name="Adriaenssens E.M."/>
            <person name="Foster-Nyarko E."/>
            <person name="Jarju S."/>
            <person name="Secka A."/>
            <person name="Antonio M."/>
            <person name="Oren A."/>
            <person name="Chaudhuri R.R."/>
            <person name="La Ragione R."/>
            <person name="Hildebrand F."/>
            <person name="Pallen M.J."/>
        </authorList>
    </citation>
    <scope>NUCLEOTIDE SEQUENCE</scope>
    <source>
        <strain evidence="2">2889</strain>
    </source>
</reference>
<protein>
    <submittedName>
        <fullName evidence="2">Uncharacterized protein</fullName>
    </submittedName>
</protein>
<reference evidence="2" key="1">
    <citation type="submission" date="2020-10" db="EMBL/GenBank/DDBJ databases">
        <authorList>
            <person name="Gilroy R."/>
        </authorList>
    </citation>
    <scope>NUCLEOTIDE SEQUENCE</scope>
    <source>
        <strain evidence="2">2889</strain>
    </source>
</reference>
<dbReference type="AlphaFoldDB" id="A0A9D9DSY4"/>